<proteinExistence type="predicted"/>
<evidence type="ECO:0000313" key="3">
    <source>
        <dbReference type="Proteomes" id="UP000737018"/>
    </source>
</evidence>
<keyword evidence="1" id="KW-0732">Signal</keyword>
<dbReference type="PANTHER" id="PTHR48040:SF47">
    <property type="entry name" value="ABC TRANSPORTER DOMAIN-CONTAINING PROTEIN"/>
    <property type="match status" value="1"/>
</dbReference>
<name>A0A8J4V9W0_9ROSI</name>
<evidence type="ECO:0000256" key="1">
    <source>
        <dbReference type="SAM" id="SignalP"/>
    </source>
</evidence>
<sequence length="225" mass="25165">MDIIKCTTWISILFNFGCILALSFLKSPGSSSAIISHKKHPKIKSCEDSCNGAHADVEYRNSPPQTGLELNKGWMVLPFTPLTLVFQDVQYYVDTTFEMREWGCPCKRLPTSFSYYRFIEAWCSNSIDGCIPGVTGLSTEQHKWLTIAGELVANPSIIFMDEPTTGLDARAAATVIQAVKNVADTGRTIVCTIHQPSIDIFEAFDEVRYIKFEHFKSKIVSIVKP</sequence>
<protein>
    <submittedName>
        <fullName evidence="2">Uncharacterized protein</fullName>
    </submittedName>
</protein>
<dbReference type="SUPFAM" id="SSF52540">
    <property type="entry name" value="P-loop containing nucleoside triphosphate hydrolases"/>
    <property type="match status" value="1"/>
</dbReference>
<dbReference type="OrthoDB" id="66620at2759"/>
<dbReference type="Gene3D" id="3.40.50.300">
    <property type="entry name" value="P-loop containing nucleotide triphosphate hydrolases"/>
    <property type="match status" value="1"/>
</dbReference>
<accession>A0A8J4V9W0</accession>
<dbReference type="PANTHER" id="PTHR48040">
    <property type="entry name" value="PLEIOTROPIC DRUG RESISTANCE PROTEIN 1-LIKE ISOFORM X1"/>
    <property type="match status" value="1"/>
</dbReference>
<keyword evidence="3" id="KW-1185">Reference proteome</keyword>
<dbReference type="Proteomes" id="UP000737018">
    <property type="component" value="Unassembled WGS sequence"/>
</dbReference>
<evidence type="ECO:0000313" key="2">
    <source>
        <dbReference type="EMBL" id="KAF3953773.1"/>
    </source>
</evidence>
<gene>
    <name evidence="2" type="ORF">CMV_020818</name>
</gene>
<organism evidence="2 3">
    <name type="scientific">Castanea mollissima</name>
    <name type="common">Chinese chestnut</name>
    <dbReference type="NCBI Taxonomy" id="60419"/>
    <lineage>
        <taxon>Eukaryota</taxon>
        <taxon>Viridiplantae</taxon>
        <taxon>Streptophyta</taxon>
        <taxon>Embryophyta</taxon>
        <taxon>Tracheophyta</taxon>
        <taxon>Spermatophyta</taxon>
        <taxon>Magnoliopsida</taxon>
        <taxon>eudicotyledons</taxon>
        <taxon>Gunneridae</taxon>
        <taxon>Pentapetalae</taxon>
        <taxon>rosids</taxon>
        <taxon>fabids</taxon>
        <taxon>Fagales</taxon>
        <taxon>Fagaceae</taxon>
        <taxon>Castanea</taxon>
    </lineage>
</organism>
<feature type="signal peptide" evidence="1">
    <location>
        <begin position="1"/>
        <end position="21"/>
    </location>
</feature>
<dbReference type="AlphaFoldDB" id="A0A8J4V9W0"/>
<feature type="chain" id="PRO_5035309092" evidence="1">
    <location>
        <begin position="22"/>
        <end position="225"/>
    </location>
</feature>
<reference evidence="2" key="1">
    <citation type="submission" date="2020-03" db="EMBL/GenBank/DDBJ databases">
        <title>Castanea mollissima Vanexum genome sequencing.</title>
        <authorList>
            <person name="Staton M."/>
        </authorList>
    </citation>
    <scope>NUCLEOTIDE SEQUENCE</scope>
    <source>
        <tissue evidence="2">Leaf</tissue>
    </source>
</reference>
<comment type="caution">
    <text evidence="2">The sequence shown here is derived from an EMBL/GenBank/DDBJ whole genome shotgun (WGS) entry which is preliminary data.</text>
</comment>
<dbReference type="EMBL" id="JRKL02003941">
    <property type="protein sequence ID" value="KAF3953773.1"/>
    <property type="molecule type" value="Genomic_DNA"/>
</dbReference>
<dbReference type="InterPro" id="IPR027417">
    <property type="entry name" value="P-loop_NTPase"/>
</dbReference>